<feature type="transmembrane region" description="Helical" evidence="2">
    <location>
        <begin position="140"/>
        <end position="163"/>
    </location>
</feature>
<dbReference type="Proteomes" id="UP000705508">
    <property type="component" value="Unassembled WGS sequence"/>
</dbReference>
<keyword evidence="2" id="KW-0472">Membrane</keyword>
<comment type="caution">
    <text evidence="4">The sequence shown here is derived from an EMBL/GenBank/DDBJ whole genome shotgun (WGS) entry which is preliminary data.</text>
</comment>
<feature type="transmembrane region" description="Helical" evidence="2">
    <location>
        <begin position="46"/>
        <end position="69"/>
    </location>
</feature>
<reference evidence="4" key="1">
    <citation type="submission" date="2020-08" db="EMBL/GenBank/DDBJ databases">
        <authorList>
            <person name="Cejkova D."/>
            <person name="Kubasova T."/>
            <person name="Jahodarova E."/>
            <person name="Rychlik I."/>
        </authorList>
    </citation>
    <scope>NUCLEOTIDE SEQUENCE</scope>
    <source>
        <strain evidence="4">An582</strain>
    </source>
</reference>
<dbReference type="AlphaFoldDB" id="A0A938XAG3"/>
<dbReference type="EMBL" id="JACJKS010000004">
    <property type="protein sequence ID" value="MBM6947851.1"/>
    <property type="molecule type" value="Genomic_DNA"/>
</dbReference>
<feature type="transmembrane region" description="Helical" evidence="2">
    <location>
        <begin position="100"/>
        <end position="120"/>
    </location>
</feature>
<dbReference type="Pfam" id="PF02517">
    <property type="entry name" value="Rce1-like"/>
    <property type="match status" value="1"/>
</dbReference>
<feature type="transmembrane region" description="Helical" evidence="2">
    <location>
        <begin position="292"/>
        <end position="310"/>
    </location>
</feature>
<keyword evidence="4" id="KW-0645">Protease</keyword>
<sequence>MNNPWEDQQHGGGNENGPLRMPEGMPTGPAVPPAKRRGIWYAWKPLVIKYVVSIAVSMLAVMGYTFYYISKHAGEMAAAMRSQQDMLEFSLSISEKMLQYTTQLEGLSALIVIPIMLYMFHGDRMYDKMAGVAQNRKAPLVKYAAVIGIAAAMCVGLNNLILISDMASYSAAFEQTSESLYSAPFAMQILCLGVLVPICEELVFRGLMFRRMRGEMSFLGAAFYSSLVFAVLHGNMVQMLYAFATGMMLAYVYEKYGSVRAPASAHIVMNLISVTATQFGLYGWLLADKLRIGAVTVVCAAFAATMFLLIQRIDEKPAAPGGTDETNGAA</sequence>
<gene>
    <name evidence="4" type="ORF">H6A20_04110</name>
</gene>
<protein>
    <submittedName>
        <fullName evidence="4">CPBP family intramembrane metalloprotease</fullName>
    </submittedName>
</protein>
<keyword evidence="4" id="KW-0482">Metalloprotease</keyword>
<feature type="transmembrane region" description="Helical" evidence="2">
    <location>
        <begin position="268"/>
        <end position="286"/>
    </location>
</feature>
<name>A0A938XAG3_9CLOT</name>
<feature type="domain" description="CAAX prenyl protease 2/Lysostaphin resistance protein A-like" evidence="3">
    <location>
        <begin position="185"/>
        <end position="272"/>
    </location>
</feature>
<evidence type="ECO:0000256" key="2">
    <source>
        <dbReference type="SAM" id="Phobius"/>
    </source>
</evidence>
<dbReference type="PANTHER" id="PTHR36435:SF1">
    <property type="entry name" value="CAAX AMINO TERMINAL PROTEASE FAMILY PROTEIN"/>
    <property type="match status" value="1"/>
</dbReference>
<evidence type="ECO:0000256" key="1">
    <source>
        <dbReference type="SAM" id="MobiDB-lite"/>
    </source>
</evidence>
<evidence type="ECO:0000313" key="4">
    <source>
        <dbReference type="EMBL" id="MBM6947851.1"/>
    </source>
</evidence>
<accession>A0A938XAG3</accession>
<dbReference type="GO" id="GO:0004175">
    <property type="term" value="F:endopeptidase activity"/>
    <property type="evidence" value="ECO:0007669"/>
    <property type="project" value="UniProtKB-ARBA"/>
</dbReference>
<evidence type="ECO:0000259" key="3">
    <source>
        <dbReference type="Pfam" id="PF02517"/>
    </source>
</evidence>
<dbReference type="InterPro" id="IPR052710">
    <property type="entry name" value="CAAX_protease"/>
</dbReference>
<dbReference type="PANTHER" id="PTHR36435">
    <property type="entry name" value="SLR1288 PROTEIN"/>
    <property type="match status" value="1"/>
</dbReference>
<dbReference type="InterPro" id="IPR003675">
    <property type="entry name" value="Rce1/LyrA-like_dom"/>
</dbReference>
<keyword evidence="4" id="KW-0378">Hydrolase</keyword>
<evidence type="ECO:0000313" key="5">
    <source>
        <dbReference type="Proteomes" id="UP000705508"/>
    </source>
</evidence>
<dbReference type="GO" id="GO:0008237">
    <property type="term" value="F:metallopeptidase activity"/>
    <property type="evidence" value="ECO:0007669"/>
    <property type="project" value="UniProtKB-KW"/>
</dbReference>
<keyword evidence="2" id="KW-1133">Transmembrane helix</keyword>
<dbReference type="RefSeq" id="WP_204905900.1">
    <property type="nucleotide sequence ID" value="NZ_JACJKS010000004.1"/>
</dbReference>
<organism evidence="4 5">
    <name type="scientific">Mordavella massiliensis</name>
    <dbReference type="NCBI Taxonomy" id="1871024"/>
    <lineage>
        <taxon>Bacteria</taxon>
        <taxon>Bacillati</taxon>
        <taxon>Bacillota</taxon>
        <taxon>Clostridia</taxon>
        <taxon>Eubacteriales</taxon>
        <taxon>Clostridiaceae</taxon>
        <taxon>Mordavella</taxon>
    </lineage>
</organism>
<proteinExistence type="predicted"/>
<reference evidence="4" key="2">
    <citation type="journal article" date="2021" name="Sci. Rep.">
        <title>The distribution of antibiotic resistance genes in chicken gut microbiota commensals.</title>
        <authorList>
            <person name="Juricova H."/>
            <person name="Matiasovicova J."/>
            <person name="Kubasova T."/>
            <person name="Cejkova D."/>
            <person name="Rychlik I."/>
        </authorList>
    </citation>
    <scope>NUCLEOTIDE SEQUENCE</scope>
    <source>
        <strain evidence="4">An582</strain>
    </source>
</reference>
<feature type="transmembrane region" description="Helical" evidence="2">
    <location>
        <begin position="183"/>
        <end position="204"/>
    </location>
</feature>
<dbReference type="GO" id="GO:0080120">
    <property type="term" value="P:CAAX-box protein maturation"/>
    <property type="evidence" value="ECO:0007669"/>
    <property type="project" value="UniProtKB-ARBA"/>
</dbReference>
<keyword evidence="2" id="KW-0812">Transmembrane</keyword>
<feature type="region of interest" description="Disordered" evidence="1">
    <location>
        <begin position="1"/>
        <end position="29"/>
    </location>
</feature>